<accession>A0ACD3BHA6</accession>
<organism evidence="1 2">
    <name type="scientific">Pluteus cervinus</name>
    <dbReference type="NCBI Taxonomy" id="181527"/>
    <lineage>
        <taxon>Eukaryota</taxon>
        <taxon>Fungi</taxon>
        <taxon>Dikarya</taxon>
        <taxon>Basidiomycota</taxon>
        <taxon>Agaricomycotina</taxon>
        <taxon>Agaricomycetes</taxon>
        <taxon>Agaricomycetidae</taxon>
        <taxon>Agaricales</taxon>
        <taxon>Pluteineae</taxon>
        <taxon>Pluteaceae</taxon>
        <taxon>Pluteus</taxon>
    </lineage>
</organism>
<protein>
    <submittedName>
        <fullName evidence="1">Uncharacterized protein</fullName>
    </submittedName>
</protein>
<reference evidence="1 2" key="1">
    <citation type="journal article" date="2019" name="Nat. Ecol. Evol.">
        <title>Megaphylogeny resolves global patterns of mushroom evolution.</title>
        <authorList>
            <person name="Varga T."/>
            <person name="Krizsan K."/>
            <person name="Foldi C."/>
            <person name="Dima B."/>
            <person name="Sanchez-Garcia M."/>
            <person name="Sanchez-Ramirez S."/>
            <person name="Szollosi G.J."/>
            <person name="Szarkandi J.G."/>
            <person name="Papp V."/>
            <person name="Albert L."/>
            <person name="Andreopoulos W."/>
            <person name="Angelini C."/>
            <person name="Antonin V."/>
            <person name="Barry K.W."/>
            <person name="Bougher N.L."/>
            <person name="Buchanan P."/>
            <person name="Buyck B."/>
            <person name="Bense V."/>
            <person name="Catcheside P."/>
            <person name="Chovatia M."/>
            <person name="Cooper J."/>
            <person name="Damon W."/>
            <person name="Desjardin D."/>
            <person name="Finy P."/>
            <person name="Geml J."/>
            <person name="Haridas S."/>
            <person name="Hughes K."/>
            <person name="Justo A."/>
            <person name="Karasinski D."/>
            <person name="Kautmanova I."/>
            <person name="Kiss B."/>
            <person name="Kocsube S."/>
            <person name="Kotiranta H."/>
            <person name="LaButti K.M."/>
            <person name="Lechner B.E."/>
            <person name="Liimatainen K."/>
            <person name="Lipzen A."/>
            <person name="Lukacs Z."/>
            <person name="Mihaltcheva S."/>
            <person name="Morgado L.N."/>
            <person name="Niskanen T."/>
            <person name="Noordeloos M.E."/>
            <person name="Ohm R.A."/>
            <person name="Ortiz-Santana B."/>
            <person name="Ovrebo C."/>
            <person name="Racz N."/>
            <person name="Riley R."/>
            <person name="Savchenko A."/>
            <person name="Shiryaev A."/>
            <person name="Soop K."/>
            <person name="Spirin V."/>
            <person name="Szebenyi C."/>
            <person name="Tomsovsky M."/>
            <person name="Tulloss R.E."/>
            <person name="Uehling J."/>
            <person name="Grigoriev I.V."/>
            <person name="Vagvolgyi C."/>
            <person name="Papp T."/>
            <person name="Martin F.M."/>
            <person name="Miettinen O."/>
            <person name="Hibbett D.S."/>
            <person name="Nagy L.G."/>
        </authorList>
    </citation>
    <scope>NUCLEOTIDE SEQUENCE [LARGE SCALE GENOMIC DNA]</scope>
    <source>
        <strain evidence="1 2">NL-1719</strain>
    </source>
</reference>
<gene>
    <name evidence="1" type="ORF">BDN72DRAFT_866830</name>
</gene>
<sequence length="242" mass="25131">MFVKYIVLLIALFSSVYALSAPHIARGVHHRRTIVARTASAGLPEAPFVPLARRSLNRRGCKPRTNSTQSAAPATLAAAAATTAPAPPPPVDHTTPSPPPPTQAPPPPPPPTQAPPPPPPPTLAPPPPPAPTGNLPSYMTGTQTGDVGLGACGVTNSGTDRIAAVSKLLFDTYPGYTGGNPNTNPVCGRMISASYNGKSTTIMVTDRCEACAITDLDFSPTAFSDLADFSIGRIHGMTWNWI</sequence>
<proteinExistence type="predicted"/>
<evidence type="ECO:0000313" key="1">
    <source>
        <dbReference type="EMBL" id="TFK77026.1"/>
    </source>
</evidence>
<keyword evidence="2" id="KW-1185">Reference proteome</keyword>
<dbReference type="Proteomes" id="UP000308600">
    <property type="component" value="Unassembled WGS sequence"/>
</dbReference>
<evidence type="ECO:0000313" key="2">
    <source>
        <dbReference type="Proteomes" id="UP000308600"/>
    </source>
</evidence>
<dbReference type="EMBL" id="ML208259">
    <property type="protein sequence ID" value="TFK77026.1"/>
    <property type="molecule type" value="Genomic_DNA"/>
</dbReference>
<name>A0ACD3BHA6_9AGAR</name>